<dbReference type="EMBL" id="CM040983">
    <property type="protein sequence ID" value="MCJ8735946.1"/>
    <property type="molecule type" value="Genomic_DNA"/>
</dbReference>
<comment type="caution">
    <text evidence="1">The sequence shown here is derived from an EMBL/GenBank/DDBJ whole genome shotgun (WGS) entry which is preliminary data.</text>
</comment>
<protein>
    <submittedName>
        <fullName evidence="1">Uncharacterized protein</fullName>
    </submittedName>
</protein>
<accession>A0ACC5YLX8</accession>
<organism evidence="1 2">
    <name type="scientific">Pangasius djambal</name>
    <dbReference type="NCBI Taxonomy" id="1691987"/>
    <lineage>
        <taxon>Eukaryota</taxon>
        <taxon>Metazoa</taxon>
        <taxon>Chordata</taxon>
        <taxon>Craniata</taxon>
        <taxon>Vertebrata</taxon>
        <taxon>Euteleostomi</taxon>
        <taxon>Actinopterygii</taxon>
        <taxon>Neopterygii</taxon>
        <taxon>Teleostei</taxon>
        <taxon>Ostariophysi</taxon>
        <taxon>Siluriformes</taxon>
        <taxon>Pangasiidae</taxon>
        <taxon>Pangasius</taxon>
    </lineage>
</organism>
<keyword evidence="2" id="KW-1185">Reference proteome</keyword>
<gene>
    <name evidence="1" type="ORF">PDJAM_G00253390</name>
</gene>
<evidence type="ECO:0000313" key="1">
    <source>
        <dbReference type="EMBL" id="MCJ8735946.1"/>
    </source>
</evidence>
<reference evidence="1" key="1">
    <citation type="submission" date="2020-02" db="EMBL/GenBank/DDBJ databases">
        <title>Genome sequencing of the panga catfish, Pangasius djambal.</title>
        <authorList>
            <person name="Wen M."/>
            <person name="Zahm M."/>
            <person name="Roques C."/>
            <person name="Cabau C."/>
            <person name="Klopp C."/>
            <person name="Donnadieu C."/>
            <person name="Jouanno E."/>
            <person name="Avarre J.-C."/>
            <person name="Campet M."/>
            <person name="Ha T."/>
            <person name="Dugue R."/>
            <person name="Lampietro C."/>
            <person name="Louis A."/>
            <person name="Herpin A."/>
            <person name="Echchiki A."/>
            <person name="Berthelot C."/>
            <person name="Parey E."/>
            <person name="Roest-Crollius H."/>
            <person name="Braasch I."/>
            <person name="Postlethwait J.H."/>
            <person name="Bobe J."/>
            <person name="Montfort J."/>
            <person name="Bouchez O."/>
            <person name="Begum T."/>
            <person name="Schartl M."/>
            <person name="Gustiano R."/>
            <person name="Guiguen Y."/>
        </authorList>
    </citation>
    <scope>NUCLEOTIDE SEQUENCE</scope>
    <source>
        <strain evidence="1">Pdj_M5554</strain>
    </source>
</reference>
<proteinExistence type="predicted"/>
<sequence length="97" mass="10797">MPLTKEERIEIILMPGSGSCRKVVMDFNRKHGQHITHDTVAKLINKSKKTGSAADQRRSREPRTSTDDGTSDMVLTVAGSACLVSLRTEVRLQNIEF</sequence>
<evidence type="ECO:0000313" key="2">
    <source>
        <dbReference type="Proteomes" id="UP000830395"/>
    </source>
</evidence>
<dbReference type="Proteomes" id="UP000830395">
    <property type="component" value="Chromosome 9"/>
</dbReference>
<name>A0ACC5YLX8_9TELE</name>